<evidence type="ECO:0000259" key="6">
    <source>
        <dbReference type="PROSITE" id="PS51007"/>
    </source>
</evidence>
<keyword evidence="5" id="KW-0732">Signal</keyword>
<proteinExistence type="predicted"/>
<keyword evidence="2 4" id="KW-0479">Metal-binding</keyword>
<evidence type="ECO:0000256" key="5">
    <source>
        <dbReference type="SAM" id="SignalP"/>
    </source>
</evidence>
<evidence type="ECO:0000256" key="1">
    <source>
        <dbReference type="ARBA" id="ARBA00022617"/>
    </source>
</evidence>
<gene>
    <name evidence="7" type="ORF">SAMN05444340_10654</name>
</gene>
<dbReference type="OrthoDB" id="9794982at2"/>
<evidence type="ECO:0000256" key="3">
    <source>
        <dbReference type="ARBA" id="ARBA00023004"/>
    </source>
</evidence>
<organism evidence="7 8">
    <name type="scientific">Citreimonas salinaria</name>
    <dbReference type="NCBI Taxonomy" id="321339"/>
    <lineage>
        <taxon>Bacteria</taxon>
        <taxon>Pseudomonadati</taxon>
        <taxon>Pseudomonadota</taxon>
        <taxon>Alphaproteobacteria</taxon>
        <taxon>Rhodobacterales</taxon>
        <taxon>Roseobacteraceae</taxon>
        <taxon>Citreimonas</taxon>
    </lineage>
</organism>
<dbReference type="PROSITE" id="PS51007">
    <property type="entry name" value="CYTC"/>
    <property type="match status" value="1"/>
</dbReference>
<keyword evidence="3 4" id="KW-0408">Iron</keyword>
<dbReference type="InterPro" id="IPR009056">
    <property type="entry name" value="Cyt_c-like_dom"/>
</dbReference>
<dbReference type="Pfam" id="PF00034">
    <property type="entry name" value="Cytochrom_C"/>
    <property type="match status" value="1"/>
</dbReference>
<dbReference type="STRING" id="321339.SAMN05444340_10654"/>
<dbReference type="RefSeq" id="WP_089882630.1">
    <property type="nucleotide sequence ID" value="NZ_FNPF01000006.1"/>
</dbReference>
<keyword evidence="8" id="KW-1185">Reference proteome</keyword>
<keyword evidence="1 4" id="KW-0349">Heme</keyword>
<feature type="chain" id="PRO_5011702233" evidence="5">
    <location>
        <begin position="22"/>
        <end position="160"/>
    </location>
</feature>
<evidence type="ECO:0000313" key="8">
    <source>
        <dbReference type="Proteomes" id="UP000199286"/>
    </source>
</evidence>
<dbReference type="Proteomes" id="UP000199286">
    <property type="component" value="Unassembled WGS sequence"/>
</dbReference>
<evidence type="ECO:0000256" key="4">
    <source>
        <dbReference type="PROSITE-ProRule" id="PRU00433"/>
    </source>
</evidence>
<dbReference type="GO" id="GO:0046872">
    <property type="term" value="F:metal ion binding"/>
    <property type="evidence" value="ECO:0007669"/>
    <property type="project" value="UniProtKB-KW"/>
</dbReference>
<reference evidence="7 8" key="1">
    <citation type="submission" date="2016-10" db="EMBL/GenBank/DDBJ databases">
        <authorList>
            <person name="de Groot N.N."/>
        </authorList>
    </citation>
    <scope>NUCLEOTIDE SEQUENCE [LARGE SCALE GENOMIC DNA]</scope>
    <source>
        <strain evidence="7 8">DSM 26880</strain>
    </source>
</reference>
<dbReference type="InterPro" id="IPR036909">
    <property type="entry name" value="Cyt_c-like_dom_sf"/>
</dbReference>
<name>A0A1H3J4N2_9RHOB</name>
<sequence>MRLTGILVALLLAAAAMAWSAMPPGDDRARALWNPVSETVAGTAAWRRDAGDGRTDFDAARRQVLHGDPARGANLMVQHGCGACHIIPGIRSAQGTVGPSLRGFASRAYIAGILPNEPGDLTRWLLNPPAYAPRTAMPALGLTVDEARDMAAYLLNRRGT</sequence>
<evidence type="ECO:0000256" key="2">
    <source>
        <dbReference type="ARBA" id="ARBA00022723"/>
    </source>
</evidence>
<dbReference type="GO" id="GO:0020037">
    <property type="term" value="F:heme binding"/>
    <property type="evidence" value="ECO:0007669"/>
    <property type="project" value="InterPro"/>
</dbReference>
<dbReference type="GO" id="GO:0009055">
    <property type="term" value="F:electron transfer activity"/>
    <property type="evidence" value="ECO:0007669"/>
    <property type="project" value="InterPro"/>
</dbReference>
<protein>
    <submittedName>
        <fullName evidence="7">Cytochrome c2</fullName>
    </submittedName>
</protein>
<dbReference type="AlphaFoldDB" id="A0A1H3J4N2"/>
<evidence type="ECO:0000313" key="7">
    <source>
        <dbReference type="EMBL" id="SDY34911.1"/>
    </source>
</evidence>
<accession>A0A1H3J4N2</accession>
<feature type="signal peptide" evidence="5">
    <location>
        <begin position="1"/>
        <end position="21"/>
    </location>
</feature>
<dbReference type="EMBL" id="FNPF01000006">
    <property type="protein sequence ID" value="SDY34911.1"/>
    <property type="molecule type" value="Genomic_DNA"/>
</dbReference>
<feature type="domain" description="Cytochrome c" evidence="6">
    <location>
        <begin position="67"/>
        <end position="158"/>
    </location>
</feature>
<dbReference type="Gene3D" id="1.10.760.10">
    <property type="entry name" value="Cytochrome c-like domain"/>
    <property type="match status" value="1"/>
</dbReference>
<dbReference type="SUPFAM" id="SSF46626">
    <property type="entry name" value="Cytochrome c"/>
    <property type="match status" value="1"/>
</dbReference>